<evidence type="ECO:0000313" key="2">
    <source>
        <dbReference type="Proteomes" id="UP000242496"/>
    </source>
</evidence>
<dbReference type="EMBL" id="FPBJ01000071">
    <property type="protein sequence ID" value="SFU98085.1"/>
    <property type="molecule type" value="Genomic_DNA"/>
</dbReference>
<sequence length="327" mass="35757">MIIKVGKAKKTGNVEKVLNKNPPIFFGQMRMIINRKAEEIIAKHKKLTAWKPARAVAELVAAGMSETEATAMVKANAPERKAHKPHKPHNSHAKPVNLEVLSTHYIVVGDYDLLGLKHQDALIAAIRNGKGKSSLNDGEMAVTLFGLVKAYPIITTAEVNKFINRDAFIDSIPLFIDGETIGGEMMPSADNDSVKDVFRAVKQLKKITEYLADTGALTLNKYLDRVPTDEDVKRAVGIVAPAITNPYFHEIDYARQYSNMPAREHAEDSKRIINAWKDELKIKGSKKPNGDTLAGKPVSALAIGTNKVTCAKYGTGTTENKQGVASC</sequence>
<name>A0A1I7KKX7_9GAMM</name>
<organism evidence="1 2">
    <name type="scientific">Xenorhabdus koppenhoeferi</name>
    <dbReference type="NCBI Taxonomy" id="351659"/>
    <lineage>
        <taxon>Bacteria</taxon>
        <taxon>Pseudomonadati</taxon>
        <taxon>Pseudomonadota</taxon>
        <taxon>Gammaproteobacteria</taxon>
        <taxon>Enterobacterales</taxon>
        <taxon>Morganellaceae</taxon>
        <taxon>Xenorhabdus</taxon>
    </lineage>
</organism>
<reference evidence="2" key="1">
    <citation type="submission" date="2016-10" db="EMBL/GenBank/DDBJ databases">
        <authorList>
            <person name="Varghese N."/>
            <person name="Submissions S."/>
        </authorList>
    </citation>
    <scope>NUCLEOTIDE SEQUENCE [LARGE SCALE GENOMIC DNA]</scope>
    <source>
        <strain evidence="2">DSM 18168</strain>
    </source>
</reference>
<dbReference type="RefSeq" id="WP_245759100.1">
    <property type="nucleotide sequence ID" value="NZ_CAWRBG010000018.1"/>
</dbReference>
<protein>
    <submittedName>
        <fullName evidence="1">Uncharacterized protein</fullName>
    </submittedName>
</protein>
<accession>A0A1I7KKX7</accession>
<keyword evidence="2" id="KW-1185">Reference proteome</keyword>
<dbReference type="AlphaFoldDB" id="A0A1I7KKX7"/>
<gene>
    <name evidence="1" type="ORF">SAMN05421784_1715</name>
</gene>
<evidence type="ECO:0000313" key="1">
    <source>
        <dbReference type="EMBL" id="SFU98085.1"/>
    </source>
</evidence>
<proteinExistence type="predicted"/>
<dbReference type="Proteomes" id="UP000242496">
    <property type="component" value="Unassembled WGS sequence"/>
</dbReference>
<dbReference type="STRING" id="351659.SAMN05421784_1715"/>